<evidence type="ECO:0000256" key="2">
    <source>
        <dbReference type="ARBA" id="ARBA00023002"/>
    </source>
</evidence>
<name>A0ABT2PDP8_9MICO</name>
<comment type="similarity">
    <text evidence="1">Belongs to the NAD(P)H dehydrogenase (quinone) family.</text>
</comment>
<feature type="domain" description="Flavodoxin-like fold" evidence="3">
    <location>
        <begin position="6"/>
        <end position="180"/>
    </location>
</feature>
<dbReference type="InterPro" id="IPR003680">
    <property type="entry name" value="Flavodoxin_fold"/>
</dbReference>
<organism evidence="4 5">
    <name type="scientific">Microbacterium memoriense</name>
    <dbReference type="NCBI Taxonomy" id="2978350"/>
    <lineage>
        <taxon>Bacteria</taxon>
        <taxon>Bacillati</taxon>
        <taxon>Actinomycetota</taxon>
        <taxon>Actinomycetes</taxon>
        <taxon>Micrococcales</taxon>
        <taxon>Microbacteriaceae</taxon>
        <taxon>Microbacterium</taxon>
    </lineage>
</organism>
<dbReference type="Proteomes" id="UP001300496">
    <property type="component" value="Unassembled WGS sequence"/>
</dbReference>
<proteinExistence type="inferred from homology"/>
<dbReference type="Gene3D" id="3.40.50.360">
    <property type="match status" value="1"/>
</dbReference>
<accession>A0ABT2PDP8</accession>
<evidence type="ECO:0000313" key="4">
    <source>
        <dbReference type="EMBL" id="MCT9002718.1"/>
    </source>
</evidence>
<protein>
    <submittedName>
        <fullName evidence="4">NAD(P)H-dependent oxidoreductase</fullName>
    </submittedName>
</protein>
<dbReference type="SUPFAM" id="SSF52218">
    <property type="entry name" value="Flavoproteins"/>
    <property type="match status" value="1"/>
</dbReference>
<reference evidence="4 5" key="1">
    <citation type="journal article" date="2024" name="Int. J. Syst. Evol. Microbiol.">
        <title>Microbacterium memoriense sp. nov., a member of the Actinomycetota from marine beach sediment of the north coast of Portugal.</title>
        <authorList>
            <person name="Santos J.D.N.D."/>
            <person name="Klimek D."/>
            <person name="Calusinska M."/>
            <person name="Lobo-da-Cunha A."/>
            <person name="Catita J."/>
            <person name="Goncalves H."/>
            <person name="Gonzalez I."/>
            <person name="Lage O.M."/>
        </authorList>
    </citation>
    <scope>NUCLEOTIDE SEQUENCE [LARGE SCALE GENOMIC DNA]</scope>
    <source>
        <strain evidence="4 5">PMIC_1C1B</strain>
    </source>
</reference>
<dbReference type="RefSeq" id="WP_261607252.1">
    <property type="nucleotide sequence ID" value="NZ_JAODOR010000011.1"/>
</dbReference>
<evidence type="ECO:0000259" key="3">
    <source>
        <dbReference type="Pfam" id="PF02525"/>
    </source>
</evidence>
<dbReference type="PANTHER" id="PTHR10204:SF34">
    <property type="entry name" value="NAD(P)H DEHYDROGENASE [QUINONE] 1 ISOFORM 1"/>
    <property type="match status" value="1"/>
</dbReference>
<dbReference type="InterPro" id="IPR029039">
    <property type="entry name" value="Flavoprotein-like_sf"/>
</dbReference>
<keyword evidence="5" id="KW-1185">Reference proteome</keyword>
<evidence type="ECO:0000256" key="1">
    <source>
        <dbReference type="ARBA" id="ARBA00006252"/>
    </source>
</evidence>
<comment type="caution">
    <text evidence="4">The sequence shown here is derived from an EMBL/GenBank/DDBJ whole genome shotgun (WGS) entry which is preliminary data.</text>
</comment>
<keyword evidence="2" id="KW-0560">Oxidoreductase</keyword>
<evidence type="ECO:0000313" key="5">
    <source>
        <dbReference type="Proteomes" id="UP001300496"/>
    </source>
</evidence>
<dbReference type="Pfam" id="PF02525">
    <property type="entry name" value="Flavodoxin_2"/>
    <property type="match status" value="1"/>
</dbReference>
<gene>
    <name evidence="4" type="ORF">N4R40_10120</name>
</gene>
<dbReference type="PANTHER" id="PTHR10204">
    <property type="entry name" value="NAD P H OXIDOREDUCTASE-RELATED"/>
    <property type="match status" value="1"/>
</dbReference>
<dbReference type="EMBL" id="JAODOR010000011">
    <property type="protein sequence ID" value="MCT9002718.1"/>
    <property type="molecule type" value="Genomic_DNA"/>
</dbReference>
<sequence length="216" mass="24110">MTSPAHILVVIGSPIADSLNHALAAAYVDAARTDGAEIRVVDLSRDSVPQHPVVRGELRMPRTSEDVPLPDEAVTYVAGVEWADHLVFFFPQWWGTYPAAMKAYIDRVFLSGFAFRYRERGSLWDKLLTGRTARIVMTMDSPRAWNAWMYRDAAIRTLRTATLEYCGVRVRGVTRLAAVRHSSATTRETWLSRMATFGAKDARGVTALVRDTLVPA</sequence>
<dbReference type="InterPro" id="IPR051545">
    <property type="entry name" value="NAD(P)H_dehydrogenase_qn"/>
</dbReference>